<reference evidence="2" key="1">
    <citation type="submission" date="2025-08" db="UniProtKB">
        <authorList>
            <consortium name="RefSeq"/>
        </authorList>
    </citation>
    <scope>IDENTIFICATION</scope>
</reference>
<dbReference type="GeneID" id="100903996"/>
<gene>
    <name evidence="2" type="primary">LOC100903996</name>
</gene>
<evidence type="ECO:0000313" key="1">
    <source>
        <dbReference type="Proteomes" id="UP000694867"/>
    </source>
</evidence>
<evidence type="ECO:0000313" key="2">
    <source>
        <dbReference type="RefSeq" id="XP_018495806.1"/>
    </source>
</evidence>
<name>A0AAJ7L4T9_9ACAR</name>
<accession>A0AAJ7L4T9</accession>
<keyword evidence="1" id="KW-1185">Reference proteome</keyword>
<dbReference type="AlphaFoldDB" id="A0AAJ7L4T9"/>
<proteinExistence type="predicted"/>
<organism evidence="1 2">
    <name type="scientific">Galendromus occidentalis</name>
    <name type="common">western predatory mite</name>
    <dbReference type="NCBI Taxonomy" id="34638"/>
    <lineage>
        <taxon>Eukaryota</taxon>
        <taxon>Metazoa</taxon>
        <taxon>Ecdysozoa</taxon>
        <taxon>Arthropoda</taxon>
        <taxon>Chelicerata</taxon>
        <taxon>Arachnida</taxon>
        <taxon>Acari</taxon>
        <taxon>Parasitiformes</taxon>
        <taxon>Mesostigmata</taxon>
        <taxon>Gamasina</taxon>
        <taxon>Phytoseioidea</taxon>
        <taxon>Phytoseiidae</taxon>
        <taxon>Typhlodrominae</taxon>
        <taxon>Galendromus</taxon>
    </lineage>
</organism>
<dbReference type="RefSeq" id="XP_018495806.1">
    <property type="nucleotide sequence ID" value="XM_018640290.1"/>
</dbReference>
<sequence length="479" mass="52587">MTAPKIDASEIPAQEDAVVPLLQTSDEISTDCNSVFTSDASQSTEMEGITTGSPESYTATVERAENQNTVDGDELNNSSECVASETSASSLGQLAAVEQQTESLFHIKAVSENSLDSTGHVTNDETLEVAEATPGITPNGILTENGWKSERLDSSDRTQDANVPLAEAPKISRVIQKILTKPPVVTDSGFKENRAVSAEGCRNTRSVRSRRSFEDPQFGILGNREREGYSWRDRDPDSSTRSVITHSRCRRFGSSRLSAVSRENSFPYPDMYDETIQKKIGSPPASEASYVEPYLTDCASPNIVDADGDILLQSDDLLAADVVSPQYFVIQLIVKPGETFLGLDFAHRQSIQAMLRTLTRKSLRELPFRSLKIDQVVLIELMKELVRGKVVEITRHKVQLNLLDQCGVSSATKVYHCPEVIATARPALQEIQLRTPRRKVSVGACVYIKSGKYIDNDRLVAFSHGYSPEGAQGGHFNSH</sequence>
<dbReference type="Proteomes" id="UP000694867">
    <property type="component" value="Unplaced"/>
</dbReference>
<protein>
    <submittedName>
        <fullName evidence="2">Uncharacterized protein LOC100903996</fullName>
    </submittedName>
</protein>
<dbReference type="KEGG" id="goe:100903996"/>